<dbReference type="EMBL" id="JBFBVU010000003">
    <property type="protein sequence ID" value="MEV8466092.1"/>
    <property type="molecule type" value="Genomic_DNA"/>
</dbReference>
<keyword evidence="2" id="KW-0378">Hydrolase</keyword>
<evidence type="ECO:0000313" key="4">
    <source>
        <dbReference type="EMBL" id="MEV8466092.1"/>
    </source>
</evidence>
<organism evidence="4 5">
    <name type="scientific">Meridianimarinicoccus marinus</name>
    <dbReference type="NCBI Taxonomy" id="3231483"/>
    <lineage>
        <taxon>Bacteria</taxon>
        <taxon>Pseudomonadati</taxon>
        <taxon>Pseudomonadota</taxon>
        <taxon>Alphaproteobacteria</taxon>
        <taxon>Rhodobacterales</taxon>
        <taxon>Paracoccaceae</taxon>
        <taxon>Meridianimarinicoccus</taxon>
    </lineage>
</organism>
<comment type="caution">
    <text evidence="4">The sequence shown here is derived from an EMBL/GenBank/DDBJ whole genome shotgun (WGS) entry which is preliminary data.</text>
</comment>
<dbReference type="InterPro" id="IPR051158">
    <property type="entry name" value="Metallophosphoesterase_sf"/>
</dbReference>
<accession>A0ABV3L3F8</accession>
<dbReference type="RefSeq" id="WP_366191897.1">
    <property type="nucleotide sequence ID" value="NZ_JBFBVU010000003.1"/>
</dbReference>
<dbReference type="InterPro" id="IPR004843">
    <property type="entry name" value="Calcineurin-like_PHP"/>
</dbReference>
<dbReference type="InterPro" id="IPR029052">
    <property type="entry name" value="Metallo-depent_PP-like"/>
</dbReference>
<keyword evidence="5" id="KW-1185">Reference proteome</keyword>
<dbReference type="Proteomes" id="UP001553161">
    <property type="component" value="Unassembled WGS sequence"/>
</dbReference>
<dbReference type="SUPFAM" id="SSF56300">
    <property type="entry name" value="Metallo-dependent phosphatases"/>
    <property type="match status" value="1"/>
</dbReference>
<evidence type="ECO:0000313" key="5">
    <source>
        <dbReference type="Proteomes" id="UP001553161"/>
    </source>
</evidence>
<reference evidence="4 5" key="1">
    <citation type="submission" date="2024-07" db="EMBL/GenBank/DDBJ databases">
        <authorList>
            <person name="Kang M."/>
        </authorList>
    </citation>
    <scope>NUCLEOTIDE SEQUENCE [LARGE SCALE GENOMIC DNA]</scope>
    <source>
        <strain evidence="4 5">DFM31</strain>
    </source>
</reference>
<evidence type="ECO:0000259" key="3">
    <source>
        <dbReference type="Pfam" id="PF00149"/>
    </source>
</evidence>
<keyword evidence="1" id="KW-0479">Metal-binding</keyword>
<dbReference type="Gene3D" id="3.60.21.10">
    <property type="match status" value="1"/>
</dbReference>
<evidence type="ECO:0000256" key="1">
    <source>
        <dbReference type="ARBA" id="ARBA00022723"/>
    </source>
</evidence>
<evidence type="ECO:0000256" key="2">
    <source>
        <dbReference type="ARBA" id="ARBA00022801"/>
    </source>
</evidence>
<gene>
    <name evidence="4" type="ORF">AB0T83_04740</name>
</gene>
<feature type="domain" description="Calcineurin-like phosphoesterase" evidence="3">
    <location>
        <begin position="49"/>
        <end position="231"/>
    </location>
</feature>
<dbReference type="PANTHER" id="PTHR31302">
    <property type="entry name" value="TRANSMEMBRANE PROTEIN WITH METALLOPHOSPHOESTERASE DOMAIN-RELATED"/>
    <property type="match status" value="1"/>
</dbReference>
<dbReference type="Pfam" id="PF00149">
    <property type="entry name" value="Metallophos"/>
    <property type="match status" value="1"/>
</dbReference>
<proteinExistence type="predicted"/>
<dbReference type="PANTHER" id="PTHR31302:SF31">
    <property type="entry name" value="PHOSPHODIESTERASE YAEI"/>
    <property type="match status" value="1"/>
</dbReference>
<sequence>MCKLSTSLARAPWAPAPPARPAKGRVGLWGLPGLTLHRLALPDWKAPALRIAVLADPHVCRPWVSPERIAQIVAYTSTLEADLIVLAGDLLPDRKMMCDHLVADEIVPLFKPLTAPLGVHAIMGNHDREDCPLDRASNGQSNSIIQAFADNDMQLVRNDAVELSHSGYPFWLVSLDTQRGRGKRRMGYADAEAAFSKVPQGAPSILLAHEPDYFAAGDPRPMLQISGHTHGGQFTVFGRRPATPSRYGDRYAIGHIVEEDRHMIVSTGLGYSGFPFRFGVPPEITLIEVFSPMDPRGDS</sequence>
<protein>
    <submittedName>
        <fullName evidence="4">Metallophosphoesterase</fullName>
    </submittedName>
</protein>
<name>A0ABV3L3F8_9RHOB</name>